<keyword evidence="8" id="KW-0934">Plastid</keyword>
<dbReference type="GO" id="GO:0003677">
    <property type="term" value="F:DNA binding"/>
    <property type="evidence" value="ECO:0007669"/>
    <property type="project" value="InterPro"/>
</dbReference>
<keyword evidence="29" id="KW-1185">Reference proteome</keyword>
<dbReference type="Pfam" id="PF04560">
    <property type="entry name" value="RNA_pol_Rpb2_7"/>
    <property type="match status" value="1"/>
</dbReference>
<dbReference type="Gene3D" id="3.90.1100.10">
    <property type="match status" value="1"/>
</dbReference>
<dbReference type="GO" id="GO:0020011">
    <property type="term" value="C:apicoplast"/>
    <property type="evidence" value="ECO:0007669"/>
    <property type="project" value="UniProtKB-SubCell"/>
</dbReference>
<dbReference type="Gene3D" id="2.40.270.10">
    <property type="entry name" value="DNA-directed RNA polymerase, subunit 2, domain 6"/>
    <property type="match status" value="2"/>
</dbReference>
<keyword evidence="12" id="KW-0862">Zinc</keyword>
<evidence type="ECO:0000259" key="22">
    <source>
        <dbReference type="Pfam" id="PF04560"/>
    </source>
</evidence>
<dbReference type="Pfam" id="PF04565">
    <property type="entry name" value="RNA_pol_Rpb2_3"/>
    <property type="match status" value="1"/>
</dbReference>
<feature type="domain" description="RNA polymerase Rpb2" evidence="22">
    <location>
        <begin position="1297"/>
        <end position="1382"/>
    </location>
</feature>
<evidence type="ECO:0000256" key="12">
    <source>
        <dbReference type="ARBA" id="ARBA00022833"/>
    </source>
</evidence>
<dbReference type="CDD" id="cd00653">
    <property type="entry name" value="RNA_pol_B_RPB2"/>
    <property type="match status" value="1"/>
</dbReference>
<evidence type="ECO:0000256" key="18">
    <source>
        <dbReference type="RuleBase" id="RU000434"/>
    </source>
</evidence>
<evidence type="ECO:0000256" key="2">
    <source>
        <dbReference type="ARBA" id="ARBA00004123"/>
    </source>
</evidence>
<dbReference type="InterPro" id="IPR007647">
    <property type="entry name" value="RNA_pol_Rpb2_5"/>
</dbReference>
<dbReference type="FunFam" id="2.40.270.10:FF:000011">
    <property type="entry name" value="DNA-directed RNA polymerase subunit beta"/>
    <property type="match status" value="1"/>
</dbReference>
<dbReference type="EMBL" id="HG722026">
    <property type="protein sequence ID" value="CDJ61204.1"/>
    <property type="molecule type" value="Genomic_DNA"/>
</dbReference>
<evidence type="ECO:0000256" key="6">
    <source>
        <dbReference type="ARBA" id="ARBA00021955"/>
    </source>
</evidence>
<dbReference type="Gene3D" id="3.90.1110.10">
    <property type="entry name" value="RNA polymerase Rpb2, domain 2"/>
    <property type="match status" value="1"/>
</dbReference>
<protein>
    <recommendedName>
        <fullName evidence="6 19">DNA-directed RNA polymerase subunit beta</fullName>
        <ecNumber evidence="5 19">2.7.7.6</ecNumber>
    </recommendedName>
</protein>
<dbReference type="InterPro" id="IPR007644">
    <property type="entry name" value="RNA_pol_bsu_protrusion"/>
</dbReference>
<feature type="compositionally biased region" description="Polar residues" evidence="20">
    <location>
        <begin position="138"/>
        <end position="148"/>
    </location>
</feature>
<evidence type="ECO:0000313" key="28">
    <source>
        <dbReference type="EMBL" id="CDJ61204.1"/>
    </source>
</evidence>
<dbReference type="OMA" id="LAYCSWC"/>
<dbReference type="GO" id="GO:0046872">
    <property type="term" value="F:metal ion binding"/>
    <property type="evidence" value="ECO:0007669"/>
    <property type="project" value="UniProtKB-KW"/>
</dbReference>
<dbReference type="GO" id="GO:0003899">
    <property type="term" value="F:DNA-directed RNA polymerase activity"/>
    <property type="evidence" value="ECO:0007669"/>
    <property type="project" value="UniProtKB-EC"/>
</dbReference>
<comment type="subcellular location">
    <subcellularLocation>
        <location evidence="2">Nucleus</location>
    </subcellularLocation>
    <subcellularLocation>
        <location evidence="3">Plastid</location>
        <location evidence="3">Apicoplast</location>
    </subcellularLocation>
</comment>
<evidence type="ECO:0000259" key="27">
    <source>
        <dbReference type="Pfam" id="PF04567"/>
    </source>
</evidence>
<dbReference type="VEuPathDB" id="ToxoDB:EMWEY_00038780"/>
<evidence type="ECO:0000256" key="11">
    <source>
        <dbReference type="ARBA" id="ARBA00022723"/>
    </source>
</evidence>
<evidence type="ECO:0000259" key="21">
    <source>
        <dbReference type="Pfam" id="PF00562"/>
    </source>
</evidence>
<evidence type="ECO:0000256" key="10">
    <source>
        <dbReference type="ARBA" id="ARBA00022695"/>
    </source>
</evidence>
<feature type="domain" description="RNA polymerase Rpb2" evidence="25">
    <location>
        <begin position="634"/>
        <end position="698"/>
    </location>
</feature>
<evidence type="ECO:0000313" key="29">
    <source>
        <dbReference type="Proteomes" id="UP000030763"/>
    </source>
</evidence>
<dbReference type="InterPro" id="IPR007641">
    <property type="entry name" value="RNA_pol_Rpb2_7"/>
</dbReference>
<evidence type="ECO:0000256" key="1">
    <source>
        <dbReference type="ARBA" id="ARBA00004026"/>
    </source>
</evidence>
<keyword evidence="11" id="KW-0479">Metal-binding</keyword>
<dbReference type="InterPro" id="IPR007120">
    <property type="entry name" value="DNA-dir_RNAP_su2_dom"/>
</dbReference>
<evidence type="ECO:0000256" key="20">
    <source>
        <dbReference type="SAM" id="MobiDB-lite"/>
    </source>
</evidence>
<feature type="domain" description="RNA polymerase Rpb2" evidence="27">
    <location>
        <begin position="834"/>
        <end position="869"/>
    </location>
</feature>
<dbReference type="InterPro" id="IPR037034">
    <property type="entry name" value="RNA_pol_Rpb2_2_sf"/>
</dbReference>
<evidence type="ECO:0000259" key="25">
    <source>
        <dbReference type="Pfam" id="PF04565"/>
    </source>
</evidence>
<name>U6MFH6_EIMMA</name>
<dbReference type="GO" id="GO:0032549">
    <property type="term" value="F:ribonucleoside binding"/>
    <property type="evidence" value="ECO:0007669"/>
    <property type="project" value="InterPro"/>
</dbReference>
<feature type="region of interest" description="Disordered" evidence="20">
    <location>
        <begin position="1086"/>
        <end position="1106"/>
    </location>
</feature>
<evidence type="ECO:0000259" key="24">
    <source>
        <dbReference type="Pfam" id="PF04563"/>
    </source>
</evidence>
<proteinExistence type="inferred from homology"/>
<comment type="function">
    <text evidence="1 19">DNA-dependent RNA polymerase catalyzes the transcription of DNA into RNA using the four ribonucleoside triphosphates as substrates.</text>
</comment>
<dbReference type="EC" id="2.7.7.6" evidence="5 19"/>
<dbReference type="Pfam" id="PF04567">
    <property type="entry name" value="RNA_pol_Rpb2_5"/>
    <property type="match status" value="1"/>
</dbReference>
<evidence type="ECO:0000259" key="23">
    <source>
        <dbReference type="Pfam" id="PF04561"/>
    </source>
</evidence>
<comment type="subunit">
    <text evidence="16">In plastids the minimal PEP RNA polymerase catalytic core is composed of four subunits: alpha, beta, beta', and beta''. When a (nuclear-encoded) sigma factor is associated with the core the holoenzyme is formed, which can initiate transcription.</text>
</comment>
<dbReference type="InterPro" id="IPR007642">
    <property type="entry name" value="RNA_pol_Rpb2_2"/>
</dbReference>
<comment type="similarity">
    <text evidence="4 18">Belongs to the RNA polymerase beta chain family.</text>
</comment>
<evidence type="ECO:0000256" key="16">
    <source>
        <dbReference type="ARBA" id="ARBA00026088"/>
    </source>
</evidence>
<dbReference type="OrthoDB" id="10248617at2759"/>
<evidence type="ECO:0000256" key="8">
    <source>
        <dbReference type="ARBA" id="ARBA00022640"/>
    </source>
</evidence>
<feature type="compositionally biased region" description="Polar residues" evidence="20">
    <location>
        <begin position="1086"/>
        <end position="1102"/>
    </location>
</feature>
<dbReference type="Gene3D" id="3.90.1800.10">
    <property type="entry name" value="RNA polymerase alpha subunit dimerisation domain"/>
    <property type="match status" value="1"/>
</dbReference>
<dbReference type="FunFam" id="2.40.270.10:FF:000006">
    <property type="entry name" value="DNA-directed RNA polymerase subunit beta"/>
    <property type="match status" value="1"/>
</dbReference>
<dbReference type="Pfam" id="PF00562">
    <property type="entry name" value="RNA_pol_Rpb2_6"/>
    <property type="match status" value="1"/>
</dbReference>
<reference evidence="28" key="2">
    <citation type="submission" date="2013-10" db="EMBL/GenBank/DDBJ databases">
        <authorList>
            <person name="Aslett M."/>
        </authorList>
    </citation>
    <scope>NUCLEOTIDE SEQUENCE [LARGE SCALE GENOMIC DNA]</scope>
    <source>
        <strain evidence="28">Weybridge</strain>
    </source>
</reference>
<dbReference type="GO" id="GO:0000428">
    <property type="term" value="C:DNA-directed RNA polymerase complex"/>
    <property type="evidence" value="ECO:0007669"/>
    <property type="project" value="UniProtKB-KW"/>
</dbReference>
<dbReference type="SUPFAM" id="SSF64484">
    <property type="entry name" value="beta and beta-prime subunits of DNA dependent RNA-polymerase"/>
    <property type="match status" value="1"/>
</dbReference>
<keyword evidence="10 19" id="KW-0548">Nucleotidyltransferase</keyword>
<dbReference type="InterPro" id="IPR007121">
    <property type="entry name" value="RNA_pol_bsu_CS"/>
</dbReference>
<feature type="domain" description="RNA polymerase Rpb2" evidence="23">
    <location>
        <begin position="327"/>
        <end position="543"/>
    </location>
</feature>
<keyword evidence="13" id="KW-0933">Apicoplast</keyword>
<feature type="compositionally biased region" description="Low complexity" evidence="20">
    <location>
        <begin position="65"/>
        <end position="90"/>
    </location>
</feature>
<evidence type="ECO:0000256" key="19">
    <source>
        <dbReference type="RuleBase" id="RU363031"/>
    </source>
</evidence>
<feature type="region of interest" description="Disordered" evidence="20">
    <location>
        <begin position="1"/>
        <end position="157"/>
    </location>
</feature>
<sequence length="1385" mass="149636">MHSKGRIRKPGVPSKQEGAHGGGGPDVGVYVQPKFGPKIPPKTDQTPESKDELTPYASSSSDGAPVTPKKSPCPSSSVSAVSGVQAAPSPISGVSAPPGDACEPATNESSKKKKGVSVKFKEDSSLSLNSSEDPSYDAKNTSCSSLSKPTEAAYTQGKRADTLQDKWRLLPAFFESRGLVSQHLASYNYLITHELRAIVRAAANRLIKSDVDPSFFLEFLDIQVGEARLEESMQQFKLTPMVCRLREISYSAPLLAELEYSRGNEIVRRRGVCIGYIPVMVKSKVCALYGKTNAEIQKLGECPLDPGGYFIVKGTEKVLLMQEQLSKNRIIVELDMKRNVCATVTSATAEAKSRTSVVLKGSRLYLRHNSFLDDIPLCIVLRAMGVETDQEIMQMIGTTAPANTTDEAAEEGNFAAAAAAGAAIYSADGAQECLSLSLQDCHTEGVLTQQQALLWLGNRLRPRMQARGFLSPVKERGLKGGKGAVDEAVDTLHRVVLAHLYSSGSDLRLKAHFLCLMASRCLHAANNRDLLDDKDYYGNKRLELAGQMLGLLFEDLFKRFCAQAKKQADYALTRYHQTRTAASSSRGGGGISMAYPDCCRNLPTDIITRGLQTALSTGTWSIKRFRMERSGVSQILSRLSYMASLGMMSRLSSQFEKGRKVSGPRSLQPSQWGVICPCDTPEGESCGLVKNLALLTHVTTDEAEMPVSRALFALGVEEMGCFNSLGGGGGGGCASPSPFNHNSNNNNVVFLVFLNGTLLGLHRRPQQLLTAVRLLRRRGFLGSFVSVHLNAAHRSIYVATDGGRLSRPLIVVEKGKPLLKQEHLEQLSRGEITFGDLLHASVLEWIDVNEENDLLIALTEERIDPLRTTHLEIEPLALLGVVAGLIAFPNHNQSPRNTYQCAMGKQAMGAIGFNQFNRCDTLLYLLVYPQQPLCKSRTLDLVHFDQLPAGQNASVAVMSYSGYDIEDAIVLNRGAVDRGFGRCYAIKKQSIEFKHYCNGSSDRAFPPPPLTGGGGVGGGAGGGSGGGSVGGGSCGVSGGASGGDRRGLPGVPSFGNRKRYGALEEDGLVGVGCRVEEDMLLANKFSPSNTKTPVSDPQSQPLSDFVPSPVRYKTPVGAYVERLLLTENAEGNRLAKVMLRQTRLPELGDKFSSRHGQKGVVGLIAPPEDMPFAEDGWQPDLIMNPHGFPSRMTVGKLLELIASKAAIIKGEIQYGSAFAQVKAEDLGKILLKAGMHYSGKQYLTCGITGVPLKAYVFVGPIYYQKLKHMVQDKIHARGRGPRQLLTRQPTEGRARDGGLRLGEMERDCLVAYGAASLLLERLVISSDAFSASVCTQCGLIGSAGGCRLCRNSSSTATVQMPYACKLLFQELMTMNVCPRISLKQA</sequence>
<evidence type="ECO:0000256" key="9">
    <source>
        <dbReference type="ARBA" id="ARBA00022679"/>
    </source>
</evidence>
<dbReference type="Pfam" id="PF04561">
    <property type="entry name" value="RNA_pol_Rpb2_2"/>
    <property type="match status" value="1"/>
</dbReference>
<dbReference type="Gene3D" id="3.90.1070.20">
    <property type="match status" value="1"/>
</dbReference>
<feature type="domain" description="RNA polymerase beta subunit protrusion" evidence="24">
    <location>
        <begin position="178"/>
        <end position="578"/>
    </location>
</feature>
<evidence type="ECO:0000256" key="15">
    <source>
        <dbReference type="ARBA" id="ARBA00023242"/>
    </source>
</evidence>
<dbReference type="GO" id="GO:0005634">
    <property type="term" value="C:nucleus"/>
    <property type="evidence" value="ECO:0007669"/>
    <property type="project" value="UniProtKB-SubCell"/>
</dbReference>
<keyword evidence="15" id="KW-0539">Nucleus</keyword>
<dbReference type="InterPro" id="IPR037033">
    <property type="entry name" value="DNA-dir_RNAP_su2_hyb_sf"/>
</dbReference>
<dbReference type="InterPro" id="IPR007645">
    <property type="entry name" value="RNA_pol_Rpb2_3"/>
</dbReference>
<dbReference type="GO" id="GO:0006351">
    <property type="term" value="P:DNA-templated transcription"/>
    <property type="evidence" value="ECO:0007669"/>
    <property type="project" value="InterPro"/>
</dbReference>
<accession>U6MFH6</accession>
<dbReference type="Pfam" id="PF04563">
    <property type="entry name" value="RNA_pol_Rpb2_1"/>
    <property type="match status" value="1"/>
</dbReference>
<evidence type="ECO:0000256" key="13">
    <source>
        <dbReference type="ARBA" id="ARBA00022887"/>
    </source>
</evidence>
<keyword evidence="14 19" id="KW-0804">Transcription</keyword>
<feature type="domain" description="RNA polymerase Rpb2" evidence="26">
    <location>
        <begin position="752"/>
        <end position="813"/>
    </location>
</feature>
<dbReference type="GeneID" id="25337864"/>
<evidence type="ECO:0000256" key="5">
    <source>
        <dbReference type="ARBA" id="ARBA00012418"/>
    </source>
</evidence>
<evidence type="ECO:0000256" key="17">
    <source>
        <dbReference type="ARBA" id="ARBA00048552"/>
    </source>
</evidence>
<evidence type="ECO:0000256" key="3">
    <source>
        <dbReference type="ARBA" id="ARBA00004467"/>
    </source>
</evidence>
<feature type="domain" description="DNA-directed RNA polymerase subunit 2 hybrid-binding" evidence="21">
    <location>
        <begin position="882"/>
        <end position="1295"/>
    </location>
</feature>
<gene>
    <name evidence="28" type="ORF">EMWEY_00038780</name>
</gene>
<evidence type="ECO:0000256" key="14">
    <source>
        <dbReference type="ARBA" id="ARBA00023163"/>
    </source>
</evidence>
<reference evidence="28" key="1">
    <citation type="submission" date="2013-10" db="EMBL/GenBank/DDBJ databases">
        <title>Genomic analysis of the causative agents of coccidiosis in chickens.</title>
        <authorList>
            <person name="Reid A.J."/>
            <person name="Blake D."/>
            <person name="Billington K."/>
            <person name="Browne H."/>
            <person name="Dunn M."/>
            <person name="Hung S."/>
            <person name="Kawahara F."/>
            <person name="Miranda-Saavedra D."/>
            <person name="Mourier T."/>
            <person name="Nagra H."/>
            <person name="Otto T.D."/>
            <person name="Rawlings N."/>
            <person name="Sanchez A."/>
            <person name="Sanders M."/>
            <person name="Subramaniam C."/>
            <person name="Tay Y."/>
            <person name="Dear P."/>
            <person name="Doerig C."/>
            <person name="Gruber A."/>
            <person name="Parkinson J."/>
            <person name="Shirley M."/>
            <person name="Wan K.L."/>
            <person name="Berriman M."/>
            <person name="Tomley F."/>
            <person name="Pain A."/>
        </authorList>
    </citation>
    <scope>NUCLEOTIDE SEQUENCE [LARGE SCALE GENOMIC DNA]</scope>
    <source>
        <strain evidence="28">Weybridge</strain>
    </source>
</reference>
<organism evidence="28 29">
    <name type="scientific">Eimeria maxima</name>
    <name type="common">Coccidian parasite</name>
    <dbReference type="NCBI Taxonomy" id="5804"/>
    <lineage>
        <taxon>Eukaryota</taxon>
        <taxon>Sar</taxon>
        <taxon>Alveolata</taxon>
        <taxon>Apicomplexa</taxon>
        <taxon>Conoidasida</taxon>
        <taxon>Coccidia</taxon>
        <taxon>Eucoccidiorida</taxon>
        <taxon>Eimeriorina</taxon>
        <taxon>Eimeriidae</taxon>
        <taxon>Eimeria</taxon>
    </lineage>
</organism>
<dbReference type="InterPro" id="IPR015712">
    <property type="entry name" value="DNA-dir_RNA_pol_su2"/>
</dbReference>
<dbReference type="PANTHER" id="PTHR20856">
    <property type="entry name" value="DNA-DIRECTED RNA POLYMERASE I SUBUNIT 2"/>
    <property type="match status" value="1"/>
</dbReference>
<dbReference type="RefSeq" id="XP_013337854.1">
    <property type="nucleotide sequence ID" value="XM_013482400.1"/>
</dbReference>
<comment type="catalytic activity">
    <reaction evidence="17 19">
        <text>RNA(n) + a ribonucleoside 5'-triphosphate = RNA(n+1) + diphosphate</text>
        <dbReference type="Rhea" id="RHEA:21248"/>
        <dbReference type="Rhea" id="RHEA-COMP:14527"/>
        <dbReference type="Rhea" id="RHEA-COMP:17342"/>
        <dbReference type="ChEBI" id="CHEBI:33019"/>
        <dbReference type="ChEBI" id="CHEBI:61557"/>
        <dbReference type="ChEBI" id="CHEBI:140395"/>
        <dbReference type="EC" id="2.7.7.6"/>
    </reaction>
</comment>
<evidence type="ECO:0000256" key="7">
    <source>
        <dbReference type="ARBA" id="ARBA00022478"/>
    </source>
</evidence>
<dbReference type="InterPro" id="IPR007646">
    <property type="entry name" value="RNA_pol_Rpb2_4"/>
</dbReference>
<dbReference type="Proteomes" id="UP000030763">
    <property type="component" value="Unassembled WGS sequence"/>
</dbReference>
<evidence type="ECO:0000259" key="26">
    <source>
        <dbReference type="Pfam" id="PF04566"/>
    </source>
</evidence>
<dbReference type="PROSITE" id="PS01166">
    <property type="entry name" value="RNA_POL_BETA"/>
    <property type="match status" value="1"/>
</dbReference>
<keyword evidence="9 19" id="KW-0808">Transferase</keyword>
<dbReference type="FunFam" id="3.90.1800.10:FF:000002">
    <property type="entry name" value="DNA-directed RNA polymerase subunit beta"/>
    <property type="match status" value="1"/>
</dbReference>
<dbReference type="Pfam" id="PF04566">
    <property type="entry name" value="RNA_pol_Rpb2_4"/>
    <property type="match status" value="1"/>
</dbReference>
<evidence type="ECO:0000256" key="4">
    <source>
        <dbReference type="ARBA" id="ARBA00006835"/>
    </source>
</evidence>
<keyword evidence="7 19" id="KW-0240">DNA-directed RNA polymerase</keyword>